<evidence type="ECO:0000313" key="5">
    <source>
        <dbReference type="RefSeq" id="XP_026279981.1"/>
    </source>
</evidence>
<accession>A0A6J1SN63</accession>
<dbReference type="InterPro" id="IPR017856">
    <property type="entry name" value="Integrase-like_N"/>
</dbReference>
<evidence type="ECO:0000259" key="3">
    <source>
        <dbReference type="Pfam" id="PF20772"/>
    </source>
</evidence>
<dbReference type="RefSeq" id="XP_026279981.1">
    <property type="nucleotide sequence ID" value="XM_026424196.2"/>
</dbReference>
<organism evidence="4 5">
    <name type="scientific">Frankliniella occidentalis</name>
    <name type="common">Western flower thrips</name>
    <name type="synonym">Euthrips occidentalis</name>
    <dbReference type="NCBI Taxonomy" id="133901"/>
    <lineage>
        <taxon>Eukaryota</taxon>
        <taxon>Metazoa</taxon>
        <taxon>Ecdysozoa</taxon>
        <taxon>Arthropoda</taxon>
        <taxon>Hexapoda</taxon>
        <taxon>Insecta</taxon>
        <taxon>Pterygota</taxon>
        <taxon>Neoptera</taxon>
        <taxon>Paraneoptera</taxon>
        <taxon>Thysanoptera</taxon>
        <taxon>Terebrantia</taxon>
        <taxon>Thripoidea</taxon>
        <taxon>Thripidae</taxon>
        <taxon>Frankliniella</taxon>
    </lineage>
</organism>
<keyword evidence="4" id="KW-1185">Reference proteome</keyword>
<dbReference type="GO" id="GO:0005739">
    <property type="term" value="C:mitochondrion"/>
    <property type="evidence" value="ECO:0007669"/>
    <property type="project" value="TreeGrafter"/>
</dbReference>
<evidence type="ECO:0000313" key="4">
    <source>
        <dbReference type="Proteomes" id="UP000504606"/>
    </source>
</evidence>
<dbReference type="InterPro" id="IPR026564">
    <property type="entry name" value="Transcrip_reg_TACO1-like_dom3"/>
</dbReference>
<comment type="similarity">
    <text evidence="1">Belongs to the TACO1 family.</text>
</comment>
<dbReference type="InterPro" id="IPR002876">
    <property type="entry name" value="Transcrip_reg_TACO1-like"/>
</dbReference>
<dbReference type="PANTHER" id="PTHR12532">
    <property type="entry name" value="TRANSLATIONAL ACTIVATOR OF CYTOCHROME C OXIDASE 1"/>
    <property type="match status" value="1"/>
</dbReference>
<dbReference type="Pfam" id="PF01709">
    <property type="entry name" value="Transcrip_reg"/>
    <property type="match status" value="1"/>
</dbReference>
<feature type="domain" description="TACO1/YebC-like second and third" evidence="2">
    <location>
        <begin position="120"/>
        <end position="262"/>
    </location>
</feature>
<proteinExistence type="inferred from homology"/>
<evidence type="ECO:0000256" key="1">
    <source>
        <dbReference type="ARBA" id="ARBA00008724"/>
    </source>
</evidence>
<name>A0A6J1SN63_FRAOC</name>
<dbReference type="SUPFAM" id="SSF75625">
    <property type="entry name" value="YebC-like"/>
    <property type="match status" value="1"/>
</dbReference>
<dbReference type="InterPro" id="IPR049083">
    <property type="entry name" value="TACO1_YebC_N"/>
</dbReference>
<gene>
    <name evidence="5" type="primary">LOC113207573</name>
</gene>
<dbReference type="InterPro" id="IPR048300">
    <property type="entry name" value="TACO1_YebC-like_2nd/3rd_dom"/>
</dbReference>
<protein>
    <submittedName>
        <fullName evidence="5">Translational activator of cytochrome c oxidase 1</fullName>
    </submittedName>
</protein>
<dbReference type="KEGG" id="foc:113207573"/>
<dbReference type="Gene3D" id="1.10.10.200">
    <property type="match status" value="1"/>
</dbReference>
<dbReference type="OrthoDB" id="2017544at2759"/>
<dbReference type="Pfam" id="PF20772">
    <property type="entry name" value="TACO1_YebC_N"/>
    <property type="match status" value="1"/>
</dbReference>
<dbReference type="GeneID" id="113207573"/>
<dbReference type="Proteomes" id="UP000504606">
    <property type="component" value="Unplaced"/>
</dbReference>
<reference evidence="5" key="1">
    <citation type="submission" date="2025-08" db="UniProtKB">
        <authorList>
            <consortium name="RefSeq"/>
        </authorList>
    </citation>
    <scope>IDENTIFICATION</scope>
    <source>
        <tissue evidence="5">Whole organism</tissue>
    </source>
</reference>
<dbReference type="PANTHER" id="PTHR12532:SF0">
    <property type="entry name" value="TRANSLATIONAL ACTIVATOR OF CYTOCHROME C OXIDASE 1"/>
    <property type="match status" value="1"/>
</dbReference>
<sequence length="263" mass="29861">MFCANLLRRVGVIPSTLHYIKRSAGHSKWQNIKHTKGLKDNQKAAMYLQKLRNIKIVLAGNGWNTDPNSSPSLARAIESARRANVPKDTIDNYLKKIKTVKEHPIEFRLRGPNECIVNITYVCSSVTENELRNQIKKILKKSVFQVTPGFSQAFEKKGVIIAKPPTKQATIDDAEEAAIVGGAEEVRPEEGEEQTYRFLTDPKGIVQMNKYLSENQWDILESEVEDLPTYFVELSDADIEEVKVILEKLQEFPEYLKCVDNIA</sequence>
<feature type="domain" description="TACO1/YebC-like N-terminal" evidence="3">
    <location>
        <begin position="27"/>
        <end position="98"/>
    </location>
</feature>
<dbReference type="AlphaFoldDB" id="A0A6J1SN63"/>
<dbReference type="Gene3D" id="3.30.70.980">
    <property type="match status" value="2"/>
</dbReference>
<dbReference type="InterPro" id="IPR029072">
    <property type="entry name" value="YebC-like"/>
</dbReference>
<evidence type="ECO:0000259" key="2">
    <source>
        <dbReference type="Pfam" id="PF01709"/>
    </source>
</evidence>